<dbReference type="AlphaFoldDB" id="B7PME1"/>
<dbReference type="EnsemblMetazoa" id="ISCW006028-RA">
    <property type="protein sequence ID" value="ISCW006028-PA"/>
    <property type="gene ID" value="ISCW006028"/>
</dbReference>
<dbReference type="Proteomes" id="UP000001555">
    <property type="component" value="Unassembled WGS sequence"/>
</dbReference>
<dbReference type="PaxDb" id="6945-B7PME1"/>
<reference evidence="2" key="2">
    <citation type="submission" date="2020-05" db="UniProtKB">
        <authorList>
            <consortium name="EnsemblMetazoa"/>
        </authorList>
    </citation>
    <scope>IDENTIFICATION</scope>
    <source>
        <strain evidence="2">wikel</strain>
    </source>
</reference>
<evidence type="ECO:0000313" key="1">
    <source>
        <dbReference type="EMBL" id="EEC07763.1"/>
    </source>
</evidence>
<dbReference type="EMBL" id="DS746791">
    <property type="protein sequence ID" value="EEC07763.1"/>
    <property type="molecule type" value="Genomic_DNA"/>
</dbReference>
<proteinExistence type="predicted"/>
<dbReference type="EMBL" id="ABJB010998907">
    <property type="status" value="NOT_ANNOTATED_CDS"/>
    <property type="molecule type" value="Genomic_DNA"/>
</dbReference>
<evidence type="ECO:0000313" key="2">
    <source>
        <dbReference type="EnsemblMetazoa" id="ISCW006028-PA"/>
    </source>
</evidence>
<evidence type="ECO:0000313" key="3">
    <source>
        <dbReference type="Proteomes" id="UP000001555"/>
    </source>
</evidence>
<dbReference type="VEuPathDB" id="VectorBase:ISCI006028"/>
<name>B7PME1_IXOSC</name>
<sequence length="62" mass="6812">MSDVGIKMGIYVIKIESNPAKLRNPSYDGSTTFCHSLETSVGDNALWQGSQSGQFLFKTNIK</sequence>
<gene>
    <name evidence="1" type="ORF">IscW_ISCW006028</name>
</gene>
<dbReference type="InParanoid" id="B7PME1"/>
<keyword evidence="3" id="KW-1185">Reference proteome</keyword>
<organism>
    <name type="scientific">Ixodes scapularis</name>
    <name type="common">Black-legged tick</name>
    <name type="synonym">Deer tick</name>
    <dbReference type="NCBI Taxonomy" id="6945"/>
    <lineage>
        <taxon>Eukaryota</taxon>
        <taxon>Metazoa</taxon>
        <taxon>Ecdysozoa</taxon>
        <taxon>Arthropoda</taxon>
        <taxon>Chelicerata</taxon>
        <taxon>Arachnida</taxon>
        <taxon>Acari</taxon>
        <taxon>Parasitiformes</taxon>
        <taxon>Ixodida</taxon>
        <taxon>Ixodoidea</taxon>
        <taxon>Ixodidae</taxon>
        <taxon>Ixodinae</taxon>
        <taxon>Ixodes</taxon>
    </lineage>
</organism>
<protein>
    <submittedName>
        <fullName evidence="1 2">Uncharacterized protein</fullName>
    </submittedName>
</protein>
<reference evidence="1 3" key="1">
    <citation type="submission" date="2008-03" db="EMBL/GenBank/DDBJ databases">
        <title>Annotation of Ixodes scapularis.</title>
        <authorList>
            <consortium name="Ixodes scapularis Genome Project Consortium"/>
            <person name="Caler E."/>
            <person name="Hannick L.I."/>
            <person name="Bidwell S."/>
            <person name="Joardar V."/>
            <person name="Thiagarajan M."/>
            <person name="Amedeo P."/>
            <person name="Galinsky K.J."/>
            <person name="Schobel S."/>
            <person name="Inman J."/>
            <person name="Hostetler J."/>
            <person name="Miller J."/>
            <person name="Hammond M."/>
            <person name="Megy K."/>
            <person name="Lawson D."/>
            <person name="Kodira C."/>
            <person name="Sutton G."/>
            <person name="Meyer J."/>
            <person name="Hill C.A."/>
            <person name="Birren B."/>
            <person name="Nene V."/>
            <person name="Collins F."/>
            <person name="Alarcon-Chaidez F."/>
            <person name="Wikel S."/>
            <person name="Strausberg R."/>
        </authorList>
    </citation>
    <scope>NUCLEOTIDE SEQUENCE [LARGE SCALE GENOMIC DNA]</scope>
    <source>
        <strain evidence="3">Wikel</strain>
        <strain evidence="1">Wikel colony</strain>
    </source>
</reference>
<dbReference type="VEuPathDB" id="VectorBase:ISCW006028"/>
<dbReference type="HOGENOM" id="CLU_2906576_0_0_1"/>
<accession>B7PME1</accession>